<dbReference type="PANTHER" id="PTHR43784:SF2">
    <property type="entry name" value="GDSL-LIKE LIPASE_ACYLHYDROLASE, PUTATIVE (AFU_ORTHOLOGUE AFUA_2G00820)-RELATED"/>
    <property type="match status" value="1"/>
</dbReference>
<dbReference type="OrthoDB" id="9786188at2"/>
<dbReference type="Gene3D" id="3.40.50.1110">
    <property type="entry name" value="SGNH hydrolase"/>
    <property type="match status" value="1"/>
</dbReference>
<feature type="signal peptide" evidence="2">
    <location>
        <begin position="1"/>
        <end position="19"/>
    </location>
</feature>
<feature type="region of interest" description="Disordered" evidence="1">
    <location>
        <begin position="22"/>
        <end position="78"/>
    </location>
</feature>
<evidence type="ECO:0000259" key="3">
    <source>
        <dbReference type="Pfam" id="PF13472"/>
    </source>
</evidence>
<protein>
    <submittedName>
        <fullName evidence="5">Lysophospholipase L1</fullName>
    </submittedName>
</protein>
<comment type="caution">
    <text evidence="4">The sequence shown here is derived from an EMBL/GenBank/DDBJ whole genome shotgun (WGS) entry which is preliminary data.</text>
</comment>
<keyword evidence="6" id="KW-1185">Reference proteome</keyword>
<dbReference type="InterPro" id="IPR013830">
    <property type="entry name" value="SGNH_hydro"/>
</dbReference>
<name>A0A511T6S2_MYXFU</name>
<feature type="compositionally biased region" description="Pro residues" evidence="1">
    <location>
        <begin position="65"/>
        <end position="76"/>
    </location>
</feature>
<feature type="domain" description="SGNH hydrolase-type esterase" evidence="3">
    <location>
        <begin position="239"/>
        <end position="409"/>
    </location>
</feature>
<dbReference type="SUPFAM" id="SSF52266">
    <property type="entry name" value="SGNH hydrolase"/>
    <property type="match status" value="1"/>
</dbReference>
<dbReference type="Proteomes" id="UP000183760">
    <property type="component" value="Unassembled WGS sequence"/>
</dbReference>
<dbReference type="EMBL" id="FOIB01000005">
    <property type="protein sequence ID" value="SEU16412.1"/>
    <property type="molecule type" value="Genomic_DNA"/>
</dbReference>
<proteinExistence type="predicted"/>
<dbReference type="Pfam" id="PF13472">
    <property type="entry name" value="Lipase_GDSL_2"/>
    <property type="match status" value="1"/>
</dbReference>
<dbReference type="InterPro" id="IPR053140">
    <property type="entry name" value="GDSL_Rv0518-like"/>
</dbReference>
<reference evidence="4 7" key="2">
    <citation type="submission" date="2019-07" db="EMBL/GenBank/DDBJ databases">
        <title>Whole genome shotgun sequence of Myxococcus fulvus NBRC 100333.</title>
        <authorList>
            <person name="Hosoyama A."/>
            <person name="Uohara A."/>
            <person name="Ohji S."/>
            <person name="Ichikawa N."/>
        </authorList>
    </citation>
    <scope>NUCLEOTIDE SEQUENCE [LARGE SCALE GENOMIC DNA]</scope>
    <source>
        <strain evidence="4 7">NBRC 100333</strain>
    </source>
</reference>
<organism evidence="4 7">
    <name type="scientific">Myxococcus fulvus</name>
    <dbReference type="NCBI Taxonomy" id="33"/>
    <lineage>
        <taxon>Bacteria</taxon>
        <taxon>Pseudomonadati</taxon>
        <taxon>Myxococcota</taxon>
        <taxon>Myxococcia</taxon>
        <taxon>Myxococcales</taxon>
        <taxon>Cystobacterineae</taxon>
        <taxon>Myxococcaceae</taxon>
        <taxon>Myxococcus</taxon>
    </lineage>
</organism>
<dbReference type="AlphaFoldDB" id="A0A511T6S2"/>
<evidence type="ECO:0000256" key="1">
    <source>
        <dbReference type="SAM" id="MobiDB-lite"/>
    </source>
</evidence>
<reference evidence="5 6" key="1">
    <citation type="submission" date="2016-10" db="EMBL/GenBank/DDBJ databases">
        <authorList>
            <person name="Varghese N."/>
            <person name="Submissions S."/>
        </authorList>
    </citation>
    <scope>NUCLEOTIDE SEQUENCE [LARGE SCALE GENOMIC DNA]</scope>
    <source>
        <strain evidence="5 6">DSM 16525</strain>
    </source>
</reference>
<evidence type="ECO:0000313" key="5">
    <source>
        <dbReference type="EMBL" id="SEU16412.1"/>
    </source>
</evidence>
<evidence type="ECO:0000256" key="2">
    <source>
        <dbReference type="SAM" id="SignalP"/>
    </source>
</evidence>
<dbReference type="STRING" id="1334629.MFUL124B02_27610"/>
<dbReference type="EMBL" id="BJXR01000033">
    <property type="protein sequence ID" value="GEN09212.1"/>
    <property type="molecule type" value="Genomic_DNA"/>
</dbReference>
<keyword evidence="2" id="KW-0732">Signal</keyword>
<dbReference type="GO" id="GO:0016788">
    <property type="term" value="F:hydrolase activity, acting on ester bonds"/>
    <property type="evidence" value="ECO:0007669"/>
    <property type="project" value="UniProtKB-ARBA"/>
</dbReference>
<dbReference type="InterPro" id="IPR036514">
    <property type="entry name" value="SGNH_hydro_sf"/>
</dbReference>
<evidence type="ECO:0000313" key="4">
    <source>
        <dbReference type="EMBL" id="GEN09212.1"/>
    </source>
</evidence>
<feature type="compositionally biased region" description="Acidic residues" evidence="1">
    <location>
        <begin position="25"/>
        <end position="35"/>
    </location>
</feature>
<evidence type="ECO:0000313" key="6">
    <source>
        <dbReference type="Proteomes" id="UP000183760"/>
    </source>
</evidence>
<gene>
    <name evidence="4" type="ORF">MFU01_42490</name>
    <name evidence="5" type="ORF">SAMN05443572_105466</name>
</gene>
<dbReference type="PANTHER" id="PTHR43784">
    <property type="entry name" value="GDSL-LIKE LIPASE/ACYLHYDROLASE, PUTATIVE (AFU_ORTHOLOGUE AFUA_2G00820)-RELATED"/>
    <property type="match status" value="1"/>
</dbReference>
<feature type="chain" id="PRO_5022857328" evidence="2">
    <location>
        <begin position="20"/>
        <end position="424"/>
    </location>
</feature>
<dbReference type="Proteomes" id="UP000321514">
    <property type="component" value="Unassembled WGS sequence"/>
</dbReference>
<sequence>MRMWRTWLGVLACVGGAQLACTPSSDEDPLPEEPSQEQGESTNAPDASVDVAPPLVLNDDGHVSSPPPPAPQPPLPSIGFQPGFHQALRWSHYVGGVTTFRLRVPVARAGERLQVTFRAGDGNLTLQRATVAKAGVDGSLVSAPVALSFEGKPGFNVGARALVTSDPVVFPVGFREDVAITFEVRGALAASAINAFPGSFARAGTHALVTGAIGGEPFERSVGVASVHVEGPTGRAFIALGDSITEGYVDLRNDTRNAWPALVEAQLGVPVVNAGVSGQGFYDALRLMSDEVLAVKGVTDCLVLLGTNDLGEAGAEEQMETRMLLLVQRLEPFCRVWVSTLLPKEKTNYGAYDYVKSQRMSFNAWLRGGGTSTDVIDLESVMRQTSNVHLYLDGLGIDGIHPSTEGHRVMAAEVVRTLRERGDL</sequence>
<dbReference type="RefSeq" id="WP_046718194.1">
    <property type="nucleotide sequence ID" value="NZ_BJXR01000033.1"/>
</dbReference>
<evidence type="ECO:0000313" key="7">
    <source>
        <dbReference type="Proteomes" id="UP000321514"/>
    </source>
</evidence>
<accession>A0A511T6S2</accession>